<protein>
    <submittedName>
        <fullName evidence="1">Calcium-dependent protein kinase 33</fullName>
    </submittedName>
</protein>
<gene>
    <name evidence="1" type="ORF">KPL71_001899</name>
</gene>
<accession>A0ACB8P0S2</accession>
<reference evidence="2" key="1">
    <citation type="journal article" date="2023" name="Hortic. Res.">
        <title>A chromosome-level phased genome enabling allele-level studies in sweet orange: a case study on citrus Huanglongbing tolerance.</title>
        <authorList>
            <person name="Wu B."/>
            <person name="Yu Q."/>
            <person name="Deng Z."/>
            <person name="Duan Y."/>
            <person name="Luo F."/>
            <person name="Gmitter F. Jr."/>
        </authorList>
    </citation>
    <scope>NUCLEOTIDE SEQUENCE [LARGE SCALE GENOMIC DNA]</scope>
    <source>
        <strain evidence="2">cv. Valencia</strain>
    </source>
</reference>
<organism evidence="1 2">
    <name type="scientific">Citrus sinensis</name>
    <name type="common">Sweet orange</name>
    <name type="synonym">Citrus aurantium var. sinensis</name>
    <dbReference type="NCBI Taxonomy" id="2711"/>
    <lineage>
        <taxon>Eukaryota</taxon>
        <taxon>Viridiplantae</taxon>
        <taxon>Streptophyta</taxon>
        <taxon>Embryophyta</taxon>
        <taxon>Tracheophyta</taxon>
        <taxon>Spermatophyta</taxon>
        <taxon>Magnoliopsida</taxon>
        <taxon>eudicotyledons</taxon>
        <taxon>Gunneridae</taxon>
        <taxon>Pentapetalae</taxon>
        <taxon>rosids</taxon>
        <taxon>malvids</taxon>
        <taxon>Sapindales</taxon>
        <taxon>Rutaceae</taxon>
        <taxon>Aurantioideae</taxon>
        <taxon>Citrus</taxon>
    </lineage>
</organism>
<name>A0ACB8P0S2_CITSI</name>
<dbReference type="Proteomes" id="UP000829398">
    <property type="component" value="Chromosome 1"/>
</dbReference>
<evidence type="ECO:0000313" key="2">
    <source>
        <dbReference type="Proteomes" id="UP000829398"/>
    </source>
</evidence>
<keyword evidence="2" id="KW-1185">Reference proteome</keyword>
<dbReference type="EMBL" id="CM039170">
    <property type="protein sequence ID" value="KAH9803727.1"/>
    <property type="molecule type" value="Genomic_DNA"/>
</dbReference>
<evidence type="ECO:0000313" key="1">
    <source>
        <dbReference type="EMBL" id="KAH9803727.1"/>
    </source>
</evidence>
<proteinExistence type="predicted"/>
<comment type="caution">
    <text evidence="1">The sequence shown here is derived from an EMBL/GenBank/DDBJ whole genome shotgun (WGS) entry which is preliminary data.</text>
</comment>
<sequence>MGCCLSKSQDSDSAAQQQQQTPQLHVHVYDDDDDDDDTILGKAYEDIKLHFTIAEELCRGESGRIYLCTENSTGLQFACKSISKTSKSDEGYLKREHCDGGTLVDRISDRERYTERAAASVFRSVVNALHACHSNGIMHRDLKPENFIFTTDDENATLKATDFGLAFFFEEGKVYEEVVGTPLYMAPELLGPCKYGKEIDIWSAGLILYNLLSGAQPFWAESLYGTLTAIMSGEIDFKSDPWPTISSSAKDLIRRMLIRDPNNQITVAQILKHPWLNYENGEAWDRPIDTAIISRVKQFRAMSKLKKLALKVIVENLPAEEIQKHKETFKQMDTNDSGTLTYDEFKAGLSKLGSTLTEVDVKQYMQAVSNSGALKLADIDGNGTTLNLSLVQCKDTSLKDFNIFTKPSNILIRIMISIYITADELEAAFKEYNMGDDATIKEIMFEVDRDKDGRISYEEFCATMKTGTHLRGTSYRNLSHIFIGKGKTFSQQ</sequence>
<keyword evidence="1" id="KW-0808">Transferase</keyword>
<keyword evidence="1" id="KW-0418">Kinase</keyword>